<accession>C8V873</accession>
<dbReference type="VEuPathDB" id="FungiDB:AN4554"/>
<protein>
    <submittedName>
        <fullName evidence="4">Uncharacterized protein</fullName>
    </submittedName>
</protein>
<dbReference type="AlphaFoldDB" id="Q5B4H6"/>
<reference evidence="5" key="1">
    <citation type="journal article" date="2005" name="Nature">
        <title>Sequencing of Aspergillus nidulans and comparative analysis with A. fumigatus and A. oryzae.</title>
        <authorList>
            <person name="Galagan J.E."/>
            <person name="Calvo S.E."/>
            <person name="Cuomo C."/>
            <person name="Ma L.J."/>
            <person name="Wortman J.R."/>
            <person name="Batzoglou S."/>
            <person name="Lee S.I."/>
            <person name="Basturkmen M."/>
            <person name="Spevak C.C."/>
            <person name="Clutterbuck J."/>
            <person name="Kapitonov V."/>
            <person name="Jurka J."/>
            <person name="Scazzocchio C."/>
            <person name="Farman M."/>
            <person name="Butler J."/>
            <person name="Purcell S."/>
            <person name="Harris S."/>
            <person name="Braus G.H."/>
            <person name="Draht O."/>
            <person name="Busch S."/>
            <person name="D'Enfert C."/>
            <person name="Bouchier C."/>
            <person name="Goldman G.H."/>
            <person name="Bell-Pedersen D."/>
            <person name="Griffiths-Jones S."/>
            <person name="Doonan J.H."/>
            <person name="Yu J."/>
            <person name="Vienken K."/>
            <person name="Pain A."/>
            <person name="Freitag M."/>
            <person name="Selker E.U."/>
            <person name="Archer D.B."/>
            <person name="Penalva M.A."/>
            <person name="Oakley B.R."/>
            <person name="Momany M."/>
            <person name="Tanaka T."/>
            <person name="Kumagai T."/>
            <person name="Asai K."/>
            <person name="Machida M."/>
            <person name="Nierman W.C."/>
            <person name="Denning D.W."/>
            <person name="Caddick M."/>
            <person name="Hynes M."/>
            <person name="Paoletti M."/>
            <person name="Fischer R."/>
            <person name="Miller B."/>
            <person name="Dyer P."/>
            <person name="Sachs M.S."/>
            <person name="Osmani S.A."/>
            <person name="Birren B.W."/>
        </authorList>
    </citation>
    <scope>NUCLEOTIDE SEQUENCE [LARGE SCALE GENOMIC DNA]</scope>
    <source>
        <strain evidence="5">FGSC A4 / ATCC 38163 / CBS 112.46 / NRRL 194 / M139</strain>
    </source>
</reference>
<keyword evidence="3" id="KW-0812">Transmembrane</keyword>
<accession>Q5B4H6</accession>
<gene>
    <name evidence="4" type="ORF">ANIA_04554</name>
</gene>
<name>Q5B4H6_EMENI</name>
<dbReference type="InParanoid" id="Q5B4H6"/>
<feature type="region of interest" description="Disordered" evidence="2">
    <location>
        <begin position="43"/>
        <end position="67"/>
    </location>
</feature>
<evidence type="ECO:0000256" key="1">
    <source>
        <dbReference type="SAM" id="Coils"/>
    </source>
</evidence>
<evidence type="ECO:0000313" key="5">
    <source>
        <dbReference type="Proteomes" id="UP000000560"/>
    </source>
</evidence>
<dbReference type="KEGG" id="ani:ANIA_04554"/>
<feature type="transmembrane region" description="Helical" evidence="3">
    <location>
        <begin position="104"/>
        <end position="124"/>
    </location>
</feature>
<keyword evidence="3" id="KW-1133">Transmembrane helix</keyword>
<proteinExistence type="predicted"/>
<dbReference type="RefSeq" id="XP_662158.1">
    <property type="nucleotide sequence ID" value="XM_657066.1"/>
</dbReference>
<keyword evidence="5" id="KW-1185">Reference proteome</keyword>
<feature type="coiled-coil region" evidence="1">
    <location>
        <begin position="238"/>
        <end position="265"/>
    </location>
</feature>
<evidence type="ECO:0000256" key="2">
    <source>
        <dbReference type="SAM" id="MobiDB-lite"/>
    </source>
</evidence>
<dbReference type="HOGENOM" id="CLU_900249_0_0_1"/>
<sequence length="309" mass="34433">MNPTFSAQVLIGVSAAYFIWPGGPVPRVNHHVVASAWSSLSKLPWSSASSSTNSRLPYEKDRSSAGGFRNSSIVSLEDVLPNSTTSVSAKFSQDGLESFSDQTYAVMLFVVLGVFGLVLWVWLARWMAIDTQVRQSVEEKKIGPVKKVLASVKILLSPIADKSLIPVKGSFVSVQQTFDPVVKKVIYPIKKVFSPFITISLNPVKRFFALVKAVNILVLNETFGPTKGMQEGEAAMVKAIIDERIEQLQISVDGLKKNCGTLEKRGEQIQQQLNRFSSRIESINQWQRESEFYFMRPNETRGRRADEEA</sequence>
<keyword evidence="3" id="KW-0472">Membrane</keyword>
<evidence type="ECO:0000256" key="3">
    <source>
        <dbReference type="SAM" id="Phobius"/>
    </source>
</evidence>
<dbReference type="Proteomes" id="UP000000560">
    <property type="component" value="Chromosome III"/>
</dbReference>
<evidence type="ECO:0000313" key="4">
    <source>
        <dbReference type="EMBL" id="CBF77267.1"/>
    </source>
</evidence>
<organism evidence="4 5">
    <name type="scientific">Emericella nidulans (strain FGSC A4 / ATCC 38163 / CBS 112.46 / NRRL 194 / M139)</name>
    <name type="common">Aspergillus nidulans</name>
    <dbReference type="NCBI Taxonomy" id="227321"/>
    <lineage>
        <taxon>Eukaryota</taxon>
        <taxon>Fungi</taxon>
        <taxon>Dikarya</taxon>
        <taxon>Ascomycota</taxon>
        <taxon>Pezizomycotina</taxon>
        <taxon>Eurotiomycetes</taxon>
        <taxon>Eurotiomycetidae</taxon>
        <taxon>Eurotiales</taxon>
        <taxon>Aspergillaceae</taxon>
        <taxon>Aspergillus</taxon>
        <taxon>Aspergillus subgen. Nidulantes</taxon>
    </lineage>
</organism>
<dbReference type="GeneID" id="2872354"/>
<dbReference type="OrthoDB" id="4517442at2759"/>
<dbReference type="EMBL" id="BN001303">
    <property type="protein sequence ID" value="CBF77267.1"/>
    <property type="molecule type" value="Genomic_DNA"/>
</dbReference>
<reference evidence="5" key="2">
    <citation type="journal article" date="2009" name="Fungal Genet. Biol.">
        <title>The 2008 update of the Aspergillus nidulans genome annotation: a community effort.</title>
        <authorList>
            <person name="Wortman J.R."/>
            <person name="Gilsenan J.M."/>
            <person name="Joardar V."/>
            <person name="Deegan J."/>
            <person name="Clutterbuck J."/>
            <person name="Andersen M.R."/>
            <person name="Archer D."/>
            <person name="Bencina M."/>
            <person name="Braus G."/>
            <person name="Coutinho P."/>
            <person name="von Dohren H."/>
            <person name="Doonan J."/>
            <person name="Driessen A.J."/>
            <person name="Durek P."/>
            <person name="Espeso E."/>
            <person name="Fekete E."/>
            <person name="Flipphi M."/>
            <person name="Estrada C.G."/>
            <person name="Geysens S."/>
            <person name="Goldman G."/>
            <person name="de Groot P.W."/>
            <person name="Hansen K."/>
            <person name="Harris S.D."/>
            <person name="Heinekamp T."/>
            <person name="Helmstaedt K."/>
            <person name="Henrissat B."/>
            <person name="Hofmann G."/>
            <person name="Homan T."/>
            <person name="Horio T."/>
            <person name="Horiuchi H."/>
            <person name="James S."/>
            <person name="Jones M."/>
            <person name="Karaffa L."/>
            <person name="Karanyi Z."/>
            <person name="Kato M."/>
            <person name="Keller N."/>
            <person name="Kelly D.E."/>
            <person name="Kiel J.A."/>
            <person name="Kim J.M."/>
            <person name="van der Klei I.J."/>
            <person name="Klis F.M."/>
            <person name="Kovalchuk A."/>
            <person name="Krasevec N."/>
            <person name="Kubicek C.P."/>
            <person name="Liu B."/>
            <person name="Maccabe A."/>
            <person name="Meyer V."/>
            <person name="Mirabito P."/>
            <person name="Miskei M."/>
            <person name="Mos M."/>
            <person name="Mullins J."/>
            <person name="Nelson D.R."/>
            <person name="Nielsen J."/>
            <person name="Oakley B.R."/>
            <person name="Osmani S.A."/>
            <person name="Pakula T."/>
            <person name="Paszewski A."/>
            <person name="Paulsen I."/>
            <person name="Pilsyk S."/>
            <person name="Pocsi I."/>
            <person name="Punt P.J."/>
            <person name="Ram A.F."/>
            <person name="Ren Q."/>
            <person name="Robellet X."/>
            <person name="Robson G."/>
            <person name="Seiboth B."/>
            <person name="van Solingen P."/>
            <person name="Specht T."/>
            <person name="Sun J."/>
            <person name="Taheri-Talesh N."/>
            <person name="Takeshita N."/>
            <person name="Ussery D."/>
            <person name="vanKuyk P.A."/>
            <person name="Visser H."/>
            <person name="van de Vondervoort P.J."/>
            <person name="de Vries R.P."/>
            <person name="Walton J."/>
            <person name="Xiang X."/>
            <person name="Xiong Y."/>
            <person name="Zeng A.P."/>
            <person name="Brandt B.W."/>
            <person name="Cornell M.J."/>
            <person name="van den Hondel C.A."/>
            <person name="Visser J."/>
            <person name="Oliver S.G."/>
            <person name="Turner G."/>
        </authorList>
    </citation>
    <scope>GENOME REANNOTATION</scope>
    <source>
        <strain evidence="5">FGSC A4 / ATCC 38163 / CBS 112.46 / NRRL 194 / M139</strain>
    </source>
</reference>
<keyword evidence="1" id="KW-0175">Coiled coil</keyword>